<dbReference type="InterPro" id="IPR006076">
    <property type="entry name" value="FAD-dep_OxRdtase"/>
</dbReference>
<dbReference type="Gene3D" id="3.50.50.60">
    <property type="entry name" value="FAD/NAD(P)-binding domain"/>
    <property type="match status" value="2"/>
</dbReference>
<protein>
    <submittedName>
        <fullName evidence="3">D-amino acid dehydrogenase small subunit</fullName>
        <ecNumber evidence="3">1.4.99.1</ecNumber>
    </submittedName>
</protein>
<organism evidence="3 4">
    <name type="scientific">Nereida ignava</name>
    <dbReference type="NCBI Taxonomy" id="282199"/>
    <lineage>
        <taxon>Bacteria</taxon>
        <taxon>Pseudomonadati</taxon>
        <taxon>Pseudomonadota</taxon>
        <taxon>Alphaproteobacteria</taxon>
        <taxon>Rhodobacterales</taxon>
        <taxon>Roseobacteraceae</taxon>
        <taxon>Nereida</taxon>
    </lineage>
</organism>
<dbReference type="SUPFAM" id="SSF54373">
    <property type="entry name" value="FAD-linked reductases, C-terminal domain"/>
    <property type="match status" value="1"/>
</dbReference>
<dbReference type="Pfam" id="PF01266">
    <property type="entry name" value="DAO"/>
    <property type="match status" value="1"/>
</dbReference>
<dbReference type="Gene3D" id="3.30.9.10">
    <property type="entry name" value="D-Amino Acid Oxidase, subunit A, domain 2"/>
    <property type="match status" value="1"/>
</dbReference>
<dbReference type="Proteomes" id="UP000048949">
    <property type="component" value="Unassembled WGS sequence"/>
</dbReference>
<keyword evidence="1 3" id="KW-0560">Oxidoreductase</keyword>
<dbReference type="SUPFAM" id="SSF51905">
    <property type="entry name" value="FAD/NAD(P)-binding domain"/>
    <property type="match status" value="1"/>
</dbReference>
<feature type="domain" description="FAD dependent oxidoreductase" evidence="2">
    <location>
        <begin position="5"/>
        <end position="393"/>
    </location>
</feature>
<dbReference type="PANTHER" id="PTHR13847">
    <property type="entry name" value="SARCOSINE DEHYDROGENASE-RELATED"/>
    <property type="match status" value="1"/>
</dbReference>
<dbReference type="GO" id="GO:0016491">
    <property type="term" value="F:oxidoreductase activity"/>
    <property type="evidence" value="ECO:0007669"/>
    <property type="project" value="UniProtKB-KW"/>
</dbReference>
<sequence>MSDYDVGIVGAGIVGVSTALWSQLRGHETVLIDPNPPGSGASFGNACTLATYACMPVNDPSVFKNLPALLFSPNSPLSISYAHALRNPKWMLSFLANCTEKRSSEIAQHLAELLANADAGLNPLIAEAGAEDLVVNSGQLSIWSTDKAADEASASLTKRQALGVTLEDLSEAEARSLEPNLALPIKRAVFYPTARRIHDPQELIRRMHARFTSLGGHTVAQKLIRSNAGSKSVVLDFENGGLEVGRLVVAAGALSNEIEGTDTKHLPLGTERGYHLIYGTEGNRVSRPVGWAEGGFYASPMAQGLRIAGTVEITGKHRTASTNRTAYLRRRVGEMFHDLPAPESEWMGLRPTMPDALPVIGQSAASERIIHAFGHQHLGLTLGGITGRIVADLIEGRQPNIDISPFRPNRSFISNRPA</sequence>
<evidence type="ECO:0000313" key="4">
    <source>
        <dbReference type="Proteomes" id="UP000048949"/>
    </source>
</evidence>
<dbReference type="OrthoDB" id="9805337at2"/>
<dbReference type="EC" id="1.4.99.1" evidence="3"/>
<proteinExistence type="predicted"/>
<evidence type="ECO:0000256" key="1">
    <source>
        <dbReference type="ARBA" id="ARBA00023002"/>
    </source>
</evidence>
<dbReference type="GO" id="GO:0005737">
    <property type="term" value="C:cytoplasm"/>
    <property type="evidence" value="ECO:0007669"/>
    <property type="project" value="TreeGrafter"/>
</dbReference>
<dbReference type="AlphaFoldDB" id="A0A0U1NI15"/>
<gene>
    <name evidence="3" type="primary">dadA_1</name>
    <name evidence="3" type="ORF">NIG5292_00400</name>
</gene>
<accession>A0A0U1NI15</accession>
<evidence type="ECO:0000259" key="2">
    <source>
        <dbReference type="Pfam" id="PF01266"/>
    </source>
</evidence>
<dbReference type="PANTHER" id="PTHR13847:SF289">
    <property type="entry name" value="GLYCINE OXIDASE"/>
    <property type="match status" value="1"/>
</dbReference>
<name>A0A0U1NI15_9RHOB</name>
<dbReference type="STRING" id="282199.GCA_001049735_00400"/>
<evidence type="ECO:0000313" key="3">
    <source>
        <dbReference type="EMBL" id="CRK74371.1"/>
    </source>
</evidence>
<dbReference type="InterPro" id="IPR036188">
    <property type="entry name" value="FAD/NAD-bd_sf"/>
</dbReference>
<keyword evidence="4" id="KW-1185">Reference proteome</keyword>
<reference evidence="3 4" key="1">
    <citation type="submission" date="2015-04" db="EMBL/GenBank/DDBJ databases">
        <authorList>
            <person name="Syromyatnikov M.Y."/>
            <person name="Popov V.N."/>
        </authorList>
    </citation>
    <scope>NUCLEOTIDE SEQUENCE [LARGE SCALE GENOMIC DNA]</scope>
    <source>
        <strain evidence="3 4">CECT 5292</strain>
    </source>
</reference>
<dbReference type="EMBL" id="CVQV01000002">
    <property type="protein sequence ID" value="CRK74371.1"/>
    <property type="molecule type" value="Genomic_DNA"/>
</dbReference>
<dbReference type="RefSeq" id="WP_048597655.1">
    <property type="nucleotide sequence ID" value="NZ_CBFHGK010000006.1"/>
</dbReference>